<dbReference type="AlphaFoldDB" id="A0A371GWR4"/>
<sequence length="127" mass="14097">MDQDWGRIQVDNPATNATPVEGNQDEPDMNWPTVNLEASTVEVMTRYPGQLTRWPTAAPGPEFIVKFPGTTQISGVATLRCFQIRRRQNPTVVDRNARVLVWVFSVLGRDRVLLLGHGLASVEAAVL</sequence>
<organism evidence="2 3">
    <name type="scientific">Mucuna pruriens</name>
    <name type="common">Velvet bean</name>
    <name type="synonym">Dolichos pruriens</name>
    <dbReference type="NCBI Taxonomy" id="157652"/>
    <lineage>
        <taxon>Eukaryota</taxon>
        <taxon>Viridiplantae</taxon>
        <taxon>Streptophyta</taxon>
        <taxon>Embryophyta</taxon>
        <taxon>Tracheophyta</taxon>
        <taxon>Spermatophyta</taxon>
        <taxon>Magnoliopsida</taxon>
        <taxon>eudicotyledons</taxon>
        <taxon>Gunneridae</taxon>
        <taxon>Pentapetalae</taxon>
        <taxon>rosids</taxon>
        <taxon>fabids</taxon>
        <taxon>Fabales</taxon>
        <taxon>Fabaceae</taxon>
        <taxon>Papilionoideae</taxon>
        <taxon>50 kb inversion clade</taxon>
        <taxon>NPAAA clade</taxon>
        <taxon>indigoferoid/millettioid clade</taxon>
        <taxon>Phaseoleae</taxon>
        <taxon>Mucuna</taxon>
    </lineage>
</organism>
<accession>A0A371GWR4</accession>
<dbReference type="EMBL" id="QJKJ01004255">
    <property type="protein sequence ID" value="RDX94906.1"/>
    <property type="molecule type" value="Genomic_DNA"/>
</dbReference>
<gene>
    <name evidence="2" type="ORF">CR513_22654</name>
</gene>
<proteinExistence type="predicted"/>
<keyword evidence="3" id="KW-1185">Reference proteome</keyword>
<name>A0A371GWR4_MUCPR</name>
<protein>
    <submittedName>
        <fullName evidence="2">Uncharacterized protein</fullName>
    </submittedName>
</protein>
<evidence type="ECO:0000313" key="2">
    <source>
        <dbReference type="EMBL" id="RDX94906.1"/>
    </source>
</evidence>
<evidence type="ECO:0000313" key="3">
    <source>
        <dbReference type="Proteomes" id="UP000257109"/>
    </source>
</evidence>
<feature type="non-terminal residue" evidence="2">
    <location>
        <position position="1"/>
    </location>
</feature>
<feature type="region of interest" description="Disordered" evidence="1">
    <location>
        <begin position="1"/>
        <end position="31"/>
    </location>
</feature>
<dbReference type="Proteomes" id="UP000257109">
    <property type="component" value="Unassembled WGS sequence"/>
</dbReference>
<evidence type="ECO:0000256" key="1">
    <source>
        <dbReference type="SAM" id="MobiDB-lite"/>
    </source>
</evidence>
<comment type="caution">
    <text evidence="2">The sequence shown here is derived from an EMBL/GenBank/DDBJ whole genome shotgun (WGS) entry which is preliminary data.</text>
</comment>
<reference evidence="2" key="1">
    <citation type="submission" date="2018-05" db="EMBL/GenBank/DDBJ databases">
        <title>Draft genome of Mucuna pruriens seed.</title>
        <authorList>
            <person name="Nnadi N.E."/>
            <person name="Vos R."/>
            <person name="Hasami M.H."/>
            <person name="Devisetty U.K."/>
            <person name="Aguiy J.C."/>
        </authorList>
    </citation>
    <scope>NUCLEOTIDE SEQUENCE [LARGE SCALE GENOMIC DNA]</scope>
    <source>
        <strain evidence="2">JCA_2017</strain>
    </source>
</reference>